<proteinExistence type="predicted"/>
<reference evidence="3" key="1">
    <citation type="submission" date="2021-03" db="EMBL/GenBank/DDBJ databases">
        <title>Comparative genomics and phylogenomic investigation of the class Geoglossomycetes provide insights into ecological specialization and systematics.</title>
        <authorList>
            <person name="Melie T."/>
            <person name="Pirro S."/>
            <person name="Miller A.N."/>
            <person name="Quandt A."/>
        </authorList>
    </citation>
    <scope>NUCLEOTIDE SEQUENCE</scope>
    <source>
        <strain evidence="3">GBOQ0MN5Z8</strain>
    </source>
</reference>
<dbReference type="GO" id="GO:0005737">
    <property type="term" value="C:cytoplasm"/>
    <property type="evidence" value="ECO:0007669"/>
    <property type="project" value="GOC"/>
</dbReference>
<dbReference type="Proteomes" id="UP000698800">
    <property type="component" value="Unassembled WGS sequence"/>
</dbReference>
<comment type="caution">
    <text evidence="3">The sequence shown here is derived from an EMBL/GenBank/DDBJ whole genome shotgun (WGS) entry which is preliminary data.</text>
</comment>
<evidence type="ECO:0000313" key="4">
    <source>
        <dbReference type="Proteomes" id="UP000698800"/>
    </source>
</evidence>
<feature type="domain" description="ZW10 C-terminal helical" evidence="2">
    <location>
        <begin position="692"/>
        <end position="839"/>
    </location>
</feature>
<dbReference type="OrthoDB" id="534815at2759"/>
<dbReference type="GO" id="GO:0007094">
    <property type="term" value="P:mitotic spindle assembly checkpoint signaling"/>
    <property type="evidence" value="ECO:0007669"/>
    <property type="project" value="TreeGrafter"/>
</dbReference>
<feature type="region of interest" description="Disordered" evidence="1">
    <location>
        <begin position="426"/>
        <end position="460"/>
    </location>
</feature>
<evidence type="ECO:0000259" key="2">
    <source>
        <dbReference type="Pfam" id="PF22766"/>
    </source>
</evidence>
<dbReference type="PANTHER" id="PTHR12205">
    <property type="entry name" value="CENTROMERE/KINETOCHORE PROTEIN ZW10"/>
    <property type="match status" value="1"/>
</dbReference>
<protein>
    <recommendedName>
        <fullName evidence="2">ZW10 C-terminal helical domain-containing protein</fullName>
    </recommendedName>
</protein>
<evidence type="ECO:0000313" key="3">
    <source>
        <dbReference type="EMBL" id="KAH0542240.1"/>
    </source>
</evidence>
<dbReference type="InterPro" id="IPR046362">
    <property type="entry name" value="Zw10/DSL1_C_sf"/>
</dbReference>
<dbReference type="Gene3D" id="1.10.357.150">
    <property type="match status" value="1"/>
</dbReference>
<dbReference type="InterPro" id="IPR055148">
    <property type="entry name" value="ZW10_C_2"/>
</dbReference>
<evidence type="ECO:0000256" key="1">
    <source>
        <dbReference type="SAM" id="MobiDB-lite"/>
    </source>
</evidence>
<gene>
    <name evidence="3" type="ORF">FGG08_003362</name>
</gene>
<name>A0A9P8I4I4_9PEZI</name>
<sequence length="846" mass="94468">MKSQIPGEQLGEAVLNSVQYGVYPDSEEIISADVPASALPVVLEILDRARNDIKSDIRGLSSDAAPDIDDWISQASQLHVDIEKSKEVAHGILQRAEGQKELQEKLQDATSKLELLRGEVRFNETLTETLEQIYTIQKSLEQVQEDALADRLAEAIGKLDKVDGDITRLQSIENATAVGLLRDRATDLRRAIVENVSDYWDALIEADRYEGRITIRNEFQKSPEFPLIDVHAIVDALTKLQLLEKTIDVLYQSFDAIILSPRLTLATDRTIAAILVSGDDIKVSGRDPDIGVQHLFEDFNVIIEYLSTRLPLSVSTPLSQILVPSLTSRLISTWLASSVPPSLEGMQEYREILALAVKLEEDIESIGWTAKGELLDWVERAPRVWLTRRREASLDSVRGILSRGFGKVKSVERVETQTVTRKEQLFNNGGGDIWNEDWSDEGNEEPQVQHTKPPTEDEEDVSAWGLDVDMEVESDHPEVPNPPIIEDDDDDVGEAWGWGDDGDDEPPLSPSGIKETGEIGNGAEANTDREVTLKETYNITAIPESILEIITKVVNDAETLTLPASKSSPISPAATGLFSLPTLILAMFRASAPFYYSKDFSGSMFLYNDSLWLGERLRELPETRTQRTTAVNPWIAGKLNLEPEIKHLEAFGKRAYSREMESQRTILVDFLDGAQGFANCSIQPFARECETAISSCIDRIRDIYGHWENVLSYSALLQSIGSLLFTVTNKVIADVEDMSDIPEAESQRLASFCNRISTLEDLFLPQKATEKSLPLTPIYTPNWLKFQYLATILEGSLADIKFLWSEGELRLEFAAQEVIDLIEALFADSEHRRKAIAQIRRGSVGR</sequence>
<feature type="compositionally biased region" description="Acidic residues" evidence="1">
    <location>
        <begin position="434"/>
        <end position="444"/>
    </location>
</feature>
<feature type="region of interest" description="Disordered" evidence="1">
    <location>
        <begin position="495"/>
        <end position="521"/>
    </location>
</feature>
<dbReference type="Pfam" id="PF22766">
    <property type="entry name" value="ZW10_C2"/>
    <property type="match status" value="1"/>
</dbReference>
<keyword evidence="4" id="KW-1185">Reference proteome</keyword>
<dbReference type="EMBL" id="JAGHQL010000058">
    <property type="protein sequence ID" value="KAH0542240.1"/>
    <property type="molecule type" value="Genomic_DNA"/>
</dbReference>
<dbReference type="AlphaFoldDB" id="A0A9P8I4I4"/>
<accession>A0A9P8I4I4</accession>
<organism evidence="3 4">
    <name type="scientific">Glutinoglossum americanum</name>
    <dbReference type="NCBI Taxonomy" id="1670608"/>
    <lineage>
        <taxon>Eukaryota</taxon>
        <taxon>Fungi</taxon>
        <taxon>Dikarya</taxon>
        <taxon>Ascomycota</taxon>
        <taxon>Pezizomycotina</taxon>
        <taxon>Geoglossomycetes</taxon>
        <taxon>Geoglossales</taxon>
        <taxon>Geoglossaceae</taxon>
        <taxon>Glutinoglossum</taxon>
    </lineage>
</organism>
<dbReference type="GO" id="GO:1990423">
    <property type="term" value="C:RZZ complex"/>
    <property type="evidence" value="ECO:0007669"/>
    <property type="project" value="TreeGrafter"/>
</dbReference>
<dbReference type="GO" id="GO:0006888">
    <property type="term" value="P:endoplasmic reticulum to Golgi vesicle-mediated transport"/>
    <property type="evidence" value="ECO:0007669"/>
    <property type="project" value="TreeGrafter"/>
</dbReference>
<dbReference type="PANTHER" id="PTHR12205:SF0">
    <property type="entry name" value="CENTROMERE_KINETOCHORE PROTEIN ZW10 HOMOLOG"/>
    <property type="match status" value="1"/>
</dbReference>